<keyword evidence="1" id="KW-0175">Coiled coil</keyword>
<evidence type="ECO:0000313" key="2">
    <source>
        <dbReference type="EMBL" id="KAF9064914.1"/>
    </source>
</evidence>
<dbReference type="Proteomes" id="UP000772434">
    <property type="component" value="Unassembled WGS sequence"/>
</dbReference>
<protein>
    <recommendedName>
        <fullName evidence="4">F-box domain-containing protein</fullName>
    </recommendedName>
</protein>
<dbReference type="Gene3D" id="3.80.10.10">
    <property type="entry name" value="Ribonuclease Inhibitor"/>
    <property type="match status" value="1"/>
</dbReference>
<evidence type="ECO:0000256" key="1">
    <source>
        <dbReference type="SAM" id="Coils"/>
    </source>
</evidence>
<dbReference type="InterPro" id="IPR032675">
    <property type="entry name" value="LRR_dom_sf"/>
</dbReference>
<comment type="caution">
    <text evidence="2">The sequence shown here is derived from an EMBL/GenBank/DDBJ whole genome shotgun (WGS) entry which is preliminary data.</text>
</comment>
<reference evidence="2" key="1">
    <citation type="submission" date="2020-11" db="EMBL/GenBank/DDBJ databases">
        <authorList>
            <consortium name="DOE Joint Genome Institute"/>
            <person name="Ahrendt S."/>
            <person name="Riley R."/>
            <person name="Andreopoulos W."/>
            <person name="Labutti K."/>
            <person name="Pangilinan J."/>
            <person name="Ruiz-Duenas F.J."/>
            <person name="Barrasa J.M."/>
            <person name="Sanchez-Garcia M."/>
            <person name="Camarero S."/>
            <person name="Miyauchi S."/>
            <person name="Serrano A."/>
            <person name="Linde D."/>
            <person name="Babiker R."/>
            <person name="Drula E."/>
            <person name="Ayuso-Fernandez I."/>
            <person name="Pacheco R."/>
            <person name="Padilla G."/>
            <person name="Ferreira P."/>
            <person name="Barriuso J."/>
            <person name="Kellner H."/>
            <person name="Castanera R."/>
            <person name="Alfaro M."/>
            <person name="Ramirez L."/>
            <person name="Pisabarro A.G."/>
            <person name="Kuo A."/>
            <person name="Tritt A."/>
            <person name="Lipzen A."/>
            <person name="He G."/>
            <person name="Yan M."/>
            <person name="Ng V."/>
            <person name="Cullen D."/>
            <person name="Martin F."/>
            <person name="Rosso M.-N."/>
            <person name="Henrissat B."/>
            <person name="Hibbett D."/>
            <person name="Martinez A.T."/>
            <person name="Grigoriev I.V."/>
        </authorList>
    </citation>
    <scope>NUCLEOTIDE SEQUENCE</scope>
    <source>
        <strain evidence="2">AH 40177</strain>
    </source>
</reference>
<dbReference type="OrthoDB" id="3266451at2759"/>
<evidence type="ECO:0008006" key="4">
    <source>
        <dbReference type="Google" id="ProtNLM"/>
    </source>
</evidence>
<evidence type="ECO:0000313" key="3">
    <source>
        <dbReference type="Proteomes" id="UP000772434"/>
    </source>
</evidence>
<accession>A0A9P5PKH8</accession>
<dbReference type="AlphaFoldDB" id="A0A9P5PKH8"/>
<dbReference type="EMBL" id="JADNRY010000112">
    <property type="protein sequence ID" value="KAF9064914.1"/>
    <property type="molecule type" value="Genomic_DNA"/>
</dbReference>
<feature type="coiled-coil region" evidence="1">
    <location>
        <begin position="37"/>
        <end position="85"/>
    </location>
</feature>
<keyword evidence="3" id="KW-1185">Reference proteome</keyword>
<proteinExistence type="predicted"/>
<gene>
    <name evidence="2" type="ORF">BDP27DRAFT_1425311</name>
</gene>
<organism evidence="2 3">
    <name type="scientific">Rhodocollybia butyracea</name>
    <dbReference type="NCBI Taxonomy" id="206335"/>
    <lineage>
        <taxon>Eukaryota</taxon>
        <taxon>Fungi</taxon>
        <taxon>Dikarya</taxon>
        <taxon>Basidiomycota</taxon>
        <taxon>Agaricomycotina</taxon>
        <taxon>Agaricomycetes</taxon>
        <taxon>Agaricomycetidae</taxon>
        <taxon>Agaricales</taxon>
        <taxon>Marasmiineae</taxon>
        <taxon>Omphalotaceae</taxon>
        <taxon>Rhodocollybia</taxon>
    </lineage>
</organism>
<sequence length="502" mass="56907">MRSALENTHKPKLCEQANIINELCLEFGPFVVSRERAEELKRMLALADKDIEDHDSEVACLQKQLMLVQAKKQRLESQRDQLRSLLSPMRKLSNELLLHIFHLWANVKVEIQAVSSDQVKALAGFTDTVAQYLEKSGDWPLQITLSISGTRATMYLPGILERGIEFPSLIYLTQHAHRWRTFKLRCHSSLRYPAMLSGLHFSSLTELNLSPFEHYDLDCFEPAPRLCALAHNKISPSKAPYHQLRHLNLQYGCSKLVKVLQRCPSVESLELLGWENDPKYGACYTWPNITSLVIKAGDVFYPKSYMEIVLLTFALPSLREIVLESHRTEPYPWSTETFISFISRSSCMISTFTLCSVSISDSDHIAVLRVMPSLLHLKINDYTSSNPQSHHGPITLHLISSLIQHESTSISLVPKLHTLHLDCHHNTGTFDDSAFVSMVKSRWARPGSDLSATMSAMGRDCIRSVVLKFDWREVDAEVYKPLRALDKEGLRVVVAGTNGIQV</sequence>
<name>A0A9P5PKH8_9AGAR</name>
<dbReference type="SUPFAM" id="SSF52047">
    <property type="entry name" value="RNI-like"/>
    <property type="match status" value="1"/>
</dbReference>